<dbReference type="Proteomes" id="UP000753961">
    <property type="component" value="Unassembled WGS sequence"/>
</dbReference>
<name>A0A953HSK3_9BACT</name>
<dbReference type="RefSeq" id="WP_222578661.1">
    <property type="nucleotide sequence ID" value="NZ_JAHVHU010000004.1"/>
</dbReference>
<gene>
    <name evidence="2" type="ORF">KUV50_03250</name>
</gene>
<feature type="coiled-coil region" evidence="1">
    <location>
        <begin position="112"/>
        <end position="153"/>
    </location>
</feature>
<dbReference type="EMBL" id="JAHVHU010000004">
    <property type="protein sequence ID" value="MBY5957138.1"/>
    <property type="molecule type" value="Genomic_DNA"/>
</dbReference>
<proteinExistence type="predicted"/>
<evidence type="ECO:0000313" key="2">
    <source>
        <dbReference type="EMBL" id="MBY5957138.1"/>
    </source>
</evidence>
<evidence type="ECO:0000256" key="1">
    <source>
        <dbReference type="SAM" id="Coils"/>
    </source>
</evidence>
<sequence length="184" mass="20989">MNISLKEIFDDANELDKKSLDFLLKAIAKNNQTGFDYLEFKQALIRLNKMGVDEDTAIKSAFATASTVGLTKEKLLESAGYYLNILKDEFKQFNTALEKQMESKVHSREKQKSSLESKITALDKKIKNLTEERKDLESKLSSIDQQADVARKKIKETSDRFEKTLKAITVRIEGDVDQFDSELP</sequence>
<comment type="caution">
    <text evidence="2">The sequence shown here is derived from an EMBL/GenBank/DDBJ whole genome shotgun (WGS) entry which is preliminary data.</text>
</comment>
<keyword evidence="1" id="KW-0175">Coiled coil</keyword>
<accession>A0A953HSK3</accession>
<reference evidence="2" key="1">
    <citation type="submission" date="2021-06" db="EMBL/GenBank/DDBJ databases">
        <title>44 bacteria genomes isolated from Dapeng, Shenzhen.</title>
        <authorList>
            <person name="Zheng W."/>
            <person name="Yu S."/>
            <person name="Huang Y."/>
        </authorList>
    </citation>
    <scope>NUCLEOTIDE SEQUENCE</scope>
    <source>
        <strain evidence="2">DP5N28-2</strain>
    </source>
</reference>
<organism evidence="2 3">
    <name type="scientific">Membranihabitans marinus</name>
    <dbReference type="NCBI Taxonomy" id="1227546"/>
    <lineage>
        <taxon>Bacteria</taxon>
        <taxon>Pseudomonadati</taxon>
        <taxon>Bacteroidota</taxon>
        <taxon>Saprospiria</taxon>
        <taxon>Saprospirales</taxon>
        <taxon>Saprospiraceae</taxon>
        <taxon>Membranihabitans</taxon>
    </lineage>
</organism>
<dbReference type="AlphaFoldDB" id="A0A953HSK3"/>
<keyword evidence="3" id="KW-1185">Reference proteome</keyword>
<evidence type="ECO:0000313" key="3">
    <source>
        <dbReference type="Proteomes" id="UP000753961"/>
    </source>
</evidence>
<protein>
    <submittedName>
        <fullName evidence="2">Uncharacterized protein</fullName>
    </submittedName>
</protein>
<dbReference type="Gene3D" id="1.20.5.170">
    <property type="match status" value="1"/>
</dbReference>